<sequence length="271" mass="30556">MEADCAPVVRSNQKDQNTINQIKNFLISSCSGFSDRLFSVKYSQHIEALAVLLYYSVTTLAQRQTIGEEYTGLLQVDSTKRKLPSLTGRFLLPLLYSLSSVQKTIILKVKPWLLHNKYISSLLASVLPSLFDLLVSLHLCFFYIAGGYPDLVKRILRIRYVAIHPWMGQSPGARRIFQTLGIVKLLHIVTSTYILIKHKQTSNTESIDVNNPEAEGGNCPLCMGSRRESAAVKCGHVFCWNCILEWLKTSQECPVCREEVKASRVMPIANF</sequence>
<keyword evidence="11 18" id="KW-0863">Zinc-finger</keyword>
<comment type="subcellular location">
    <subcellularLocation>
        <location evidence="2">Peroxisome membrane</location>
        <topology evidence="2">Multi-pass membrane protein</topology>
    </subcellularLocation>
</comment>
<evidence type="ECO:0000259" key="19">
    <source>
        <dbReference type="PROSITE" id="PS50089"/>
    </source>
</evidence>
<keyword evidence="21" id="KW-1185">Reference proteome</keyword>
<evidence type="ECO:0000256" key="5">
    <source>
        <dbReference type="ARBA" id="ARBA00012483"/>
    </source>
</evidence>
<dbReference type="SMART" id="SM00184">
    <property type="entry name" value="RING"/>
    <property type="match status" value="1"/>
</dbReference>
<dbReference type="GO" id="GO:0016558">
    <property type="term" value="P:protein import into peroxisome matrix"/>
    <property type="evidence" value="ECO:0007669"/>
    <property type="project" value="InterPro"/>
</dbReference>
<dbReference type="EMBL" id="JAVRJZ010000007">
    <property type="protein sequence ID" value="KAK2720168.1"/>
    <property type="molecule type" value="Genomic_DNA"/>
</dbReference>
<keyword evidence="9" id="KW-0812">Transmembrane</keyword>
<protein>
    <recommendedName>
        <fullName evidence="5">RING-type E3 ubiquitin transferase</fullName>
        <ecNumber evidence="5">2.3.2.27</ecNumber>
    </recommendedName>
</protein>
<dbReference type="AlphaFoldDB" id="A0AA88IFX0"/>
<evidence type="ECO:0000313" key="20">
    <source>
        <dbReference type="EMBL" id="KAK2720167.1"/>
    </source>
</evidence>
<evidence type="ECO:0000256" key="12">
    <source>
        <dbReference type="ARBA" id="ARBA00022786"/>
    </source>
</evidence>
<accession>A0AA88IFX0</accession>
<evidence type="ECO:0000256" key="4">
    <source>
        <dbReference type="ARBA" id="ARBA00008704"/>
    </source>
</evidence>
<dbReference type="Pfam" id="PF13639">
    <property type="entry name" value="zf-RING_2"/>
    <property type="match status" value="1"/>
</dbReference>
<name>A0AA88IFX0_ARTSF</name>
<evidence type="ECO:0000256" key="9">
    <source>
        <dbReference type="ARBA" id="ARBA00022692"/>
    </source>
</evidence>
<dbReference type="Pfam" id="PF04757">
    <property type="entry name" value="Pex2_Pex12"/>
    <property type="match status" value="1"/>
</dbReference>
<evidence type="ECO:0000313" key="21">
    <source>
        <dbReference type="Proteomes" id="UP001187531"/>
    </source>
</evidence>
<comment type="pathway">
    <text evidence="3">Protein modification; protein ubiquitination.</text>
</comment>
<gene>
    <name evidence="20" type="ORF">QYM36_004161</name>
</gene>
<proteinExistence type="inferred from homology"/>
<evidence type="ECO:0000256" key="15">
    <source>
        <dbReference type="ARBA" id="ARBA00022989"/>
    </source>
</evidence>
<keyword evidence="16" id="KW-0472">Membrane</keyword>
<evidence type="ECO:0000256" key="13">
    <source>
        <dbReference type="ARBA" id="ARBA00022833"/>
    </source>
</evidence>
<evidence type="ECO:0000256" key="1">
    <source>
        <dbReference type="ARBA" id="ARBA00000900"/>
    </source>
</evidence>
<dbReference type="EMBL" id="JAVRJZ010000007">
    <property type="protein sequence ID" value="KAK2720167.1"/>
    <property type="molecule type" value="Genomic_DNA"/>
</dbReference>
<dbReference type="CDD" id="cd16527">
    <property type="entry name" value="RING-HC_PEX10"/>
    <property type="match status" value="1"/>
</dbReference>
<evidence type="ECO:0000256" key="18">
    <source>
        <dbReference type="PROSITE-ProRule" id="PRU00175"/>
    </source>
</evidence>
<dbReference type="PANTHER" id="PTHR23350">
    <property type="entry name" value="PEROXISOME ASSEMBLY PROTEIN 10"/>
    <property type="match status" value="1"/>
</dbReference>
<evidence type="ECO:0000256" key="2">
    <source>
        <dbReference type="ARBA" id="ARBA00004585"/>
    </source>
</evidence>
<dbReference type="GO" id="GO:0005778">
    <property type="term" value="C:peroxisomal membrane"/>
    <property type="evidence" value="ECO:0007669"/>
    <property type="project" value="UniProtKB-SubCell"/>
</dbReference>
<evidence type="ECO:0000256" key="16">
    <source>
        <dbReference type="ARBA" id="ARBA00023136"/>
    </source>
</evidence>
<evidence type="ECO:0000256" key="10">
    <source>
        <dbReference type="ARBA" id="ARBA00022723"/>
    </source>
</evidence>
<dbReference type="InterPro" id="IPR006845">
    <property type="entry name" value="Pex_N"/>
</dbReference>
<keyword evidence="14" id="KW-0653">Protein transport</keyword>
<keyword evidence="15" id="KW-1133">Transmembrane helix</keyword>
<evidence type="ECO:0000256" key="3">
    <source>
        <dbReference type="ARBA" id="ARBA00004906"/>
    </source>
</evidence>
<keyword evidence="7" id="KW-0962">Peroxisome biogenesis</keyword>
<dbReference type="EMBL" id="JAVRJZ010000007">
    <property type="protein sequence ID" value="KAK2720166.1"/>
    <property type="molecule type" value="Genomic_DNA"/>
</dbReference>
<reference evidence="20" key="1">
    <citation type="submission" date="2023-07" db="EMBL/GenBank/DDBJ databases">
        <title>Chromosome-level genome assembly of Artemia franciscana.</title>
        <authorList>
            <person name="Jo E."/>
        </authorList>
    </citation>
    <scope>NUCLEOTIDE SEQUENCE</scope>
    <source>
        <tissue evidence="20">Whole body</tissue>
    </source>
</reference>
<evidence type="ECO:0000256" key="11">
    <source>
        <dbReference type="ARBA" id="ARBA00022771"/>
    </source>
</evidence>
<dbReference type="PANTHER" id="PTHR23350:SF0">
    <property type="entry name" value="PEROXISOME BIOGENESIS FACTOR 10"/>
    <property type="match status" value="1"/>
</dbReference>
<dbReference type="InterPro" id="IPR013083">
    <property type="entry name" value="Znf_RING/FYVE/PHD"/>
</dbReference>
<feature type="domain" description="RING-type" evidence="19">
    <location>
        <begin position="219"/>
        <end position="257"/>
    </location>
</feature>
<evidence type="ECO:0000256" key="14">
    <source>
        <dbReference type="ARBA" id="ARBA00022927"/>
    </source>
</evidence>
<dbReference type="Gene3D" id="3.30.40.10">
    <property type="entry name" value="Zinc/RING finger domain, C3HC4 (zinc finger)"/>
    <property type="match status" value="1"/>
</dbReference>
<keyword evidence="13" id="KW-0862">Zinc</keyword>
<dbReference type="SUPFAM" id="SSF57850">
    <property type="entry name" value="RING/U-box"/>
    <property type="match status" value="1"/>
</dbReference>
<dbReference type="InterPro" id="IPR001841">
    <property type="entry name" value="Znf_RING"/>
</dbReference>
<dbReference type="PROSITE" id="PS50089">
    <property type="entry name" value="ZF_RING_2"/>
    <property type="match status" value="1"/>
</dbReference>
<comment type="catalytic activity">
    <reaction evidence="1">
        <text>S-ubiquitinyl-[E2 ubiquitin-conjugating enzyme]-L-cysteine + [acceptor protein]-L-lysine = [E2 ubiquitin-conjugating enzyme]-L-cysteine + N(6)-ubiquitinyl-[acceptor protein]-L-lysine.</text>
        <dbReference type="EC" id="2.3.2.27"/>
    </reaction>
</comment>
<keyword evidence="12" id="KW-0833">Ubl conjugation pathway</keyword>
<keyword evidence="8" id="KW-0808">Transferase</keyword>
<comment type="caution">
    <text evidence="20">The sequence shown here is derived from an EMBL/GenBank/DDBJ whole genome shotgun (WGS) entry which is preliminary data.</text>
</comment>
<evidence type="ECO:0000256" key="7">
    <source>
        <dbReference type="ARBA" id="ARBA00022593"/>
    </source>
</evidence>
<dbReference type="EC" id="2.3.2.27" evidence="5"/>
<evidence type="ECO:0000256" key="8">
    <source>
        <dbReference type="ARBA" id="ARBA00022679"/>
    </source>
</evidence>
<dbReference type="InterPro" id="IPR017907">
    <property type="entry name" value="Znf_RING_CS"/>
</dbReference>
<organism evidence="20 21">
    <name type="scientific">Artemia franciscana</name>
    <name type="common">Brine shrimp</name>
    <name type="synonym">Artemia sanfranciscana</name>
    <dbReference type="NCBI Taxonomy" id="6661"/>
    <lineage>
        <taxon>Eukaryota</taxon>
        <taxon>Metazoa</taxon>
        <taxon>Ecdysozoa</taxon>
        <taxon>Arthropoda</taxon>
        <taxon>Crustacea</taxon>
        <taxon>Branchiopoda</taxon>
        <taxon>Anostraca</taxon>
        <taxon>Artemiidae</taxon>
        <taxon>Artemia</taxon>
    </lineage>
</organism>
<evidence type="ECO:0000256" key="6">
    <source>
        <dbReference type="ARBA" id="ARBA00022448"/>
    </source>
</evidence>
<dbReference type="Proteomes" id="UP001187531">
    <property type="component" value="Unassembled WGS sequence"/>
</dbReference>
<dbReference type="EMBL" id="JAVRJZ010000007">
    <property type="protein sequence ID" value="KAK2720169.1"/>
    <property type="molecule type" value="Genomic_DNA"/>
</dbReference>
<keyword evidence="6" id="KW-0813">Transport</keyword>
<keyword evidence="17" id="KW-0576">Peroxisome</keyword>
<dbReference type="GO" id="GO:0061630">
    <property type="term" value="F:ubiquitin protein ligase activity"/>
    <property type="evidence" value="ECO:0007669"/>
    <property type="project" value="UniProtKB-EC"/>
</dbReference>
<keyword evidence="10" id="KW-0479">Metal-binding</keyword>
<dbReference type="GO" id="GO:0008270">
    <property type="term" value="F:zinc ion binding"/>
    <property type="evidence" value="ECO:0007669"/>
    <property type="project" value="UniProtKB-KW"/>
</dbReference>
<comment type="similarity">
    <text evidence="4">Belongs to the pex2/pex10/pex12 family.</text>
</comment>
<dbReference type="InterPro" id="IPR025654">
    <property type="entry name" value="PEX2/10"/>
</dbReference>
<dbReference type="PROSITE" id="PS00518">
    <property type="entry name" value="ZF_RING_1"/>
    <property type="match status" value="1"/>
</dbReference>
<evidence type="ECO:0000256" key="17">
    <source>
        <dbReference type="ARBA" id="ARBA00023140"/>
    </source>
</evidence>